<organism evidence="4 5">
    <name type="scientific">Desmophyllum pertusum</name>
    <dbReference type="NCBI Taxonomy" id="174260"/>
    <lineage>
        <taxon>Eukaryota</taxon>
        <taxon>Metazoa</taxon>
        <taxon>Cnidaria</taxon>
        <taxon>Anthozoa</taxon>
        <taxon>Hexacorallia</taxon>
        <taxon>Scleractinia</taxon>
        <taxon>Caryophylliina</taxon>
        <taxon>Caryophylliidae</taxon>
        <taxon>Desmophyllum</taxon>
    </lineage>
</organism>
<comment type="caution">
    <text evidence="4">The sequence shown here is derived from an EMBL/GenBank/DDBJ whole genome shotgun (WGS) entry which is preliminary data.</text>
</comment>
<feature type="compositionally biased region" description="Low complexity" evidence="2">
    <location>
        <begin position="67"/>
        <end position="80"/>
    </location>
</feature>
<feature type="region of interest" description="Disordered" evidence="2">
    <location>
        <begin position="333"/>
        <end position="363"/>
    </location>
</feature>
<feature type="domain" description="PEHE" evidence="3">
    <location>
        <begin position="261"/>
        <end position="404"/>
    </location>
</feature>
<protein>
    <submittedName>
        <fullName evidence="4">U2 snRNP complex subunit msl1</fullName>
    </submittedName>
</protein>
<dbReference type="AlphaFoldDB" id="A0A9W9ZXS2"/>
<dbReference type="GO" id="GO:0072487">
    <property type="term" value="C:MSL complex"/>
    <property type="evidence" value="ECO:0007669"/>
    <property type="project" value="InterPro"/>
</dbReference>
<dbReference type="PANTHER" id="PTHR21656:SF2">
    <property type="entry name" value="MALE-SPECIFIC LETHAL 1 HOMOLOG"/>
    <property type="match status" value="1"/>
</dbReference>
<dbReference type="InterPro" id="IPR029332">
    <property type="entry name" value="PEHE_dom"/>
</dbReference>
<dbReference type="PROSITE" id="PS52052">
    <property type="entry name" value="PEHE"/>
    <property type="match status" value="1"/>
</dbReference>
<keyword evidence="1" id="KW-0175">Coiled coil</keyword>
<reference evidence="4" key="1">
    <citation type="submission" date="2023-01" db="EMBL/GenBank/DDBJ databases">
        <title>Genome assembly of the deep-sea coral Lophelia pertusa.</title>
        <authorList>
            <person name="Herrera S."/>
            <person name="Cordes E."/>
        </authorList>
    </citation>
    <scope>NUCLEOTIDE SEQUENCE</scope>
    <source>
        <strain evidence="4">USNM1676648</strain>
        <tissue evidence="4">Polyp</tissue>
    </source>
</reference>
<dbReference type="SMART" id="SM01300">
    <property type="entry name" value="PEHE"/>
    <property type="match status" value="1"/>
</dbReference>
<evidence type="ECO:0000256" key="2">
    <source>
        <dbReference type="SAM" id="MobiDB-lite"/>
    </source>
</evidence>
<accession>A0A9W9ZXS2</accession>
<sequence>MKRNSFRAVFERTWTKIYQMVMTTDLPCSGNMDQNQFKSEAPFVGNKSPTSAASSRSERQFTRVLRSKSSTSVKNSNSDSETQKEQLQPSASAPLTKSQEAEIAYDASNHKTDAFGQVTHLRQLLLLHLELIQQQQEQLQKKDREINQLKLDKEQLESRMHRLERRMAVKKRRDVNEGYDEVLEEKDVKPVTPKSRRQSVEQMMRAKRVPATAAVTMTSHMCEDVSYDTHIRTEKLYLHGDLPDLLNKTIEIPTADNDQAHVQVPTWQISETAAAAVKSASTKSIKTSAVASCHENIESLDDEVFAKRHMKQELEEKRRKRWDIQHMRAVQAHQSLEKKCRDREEARLKGKRSAGGKDVNASGIESFLPPPEDVMAVEVSDTVPVVAFGLPVPLFQDREFEIPWFSLDKRELIERKGKLNQEGLVGNLVVNGRDIRNDNRTQLYLQIVVKEETNFALDVRILAKHTV</sequence>
<dbReference type="EMBL" id="MU825424">
    <property type="protein sequence ID" value="KAJ7389811.1"/>
    <property type="molecule type" value="Genomic_DNA"/>
</dbReference>
<proteinExistence type="predicted"/>
<evidence type="ECO:0000313" key="4">
    <source>
        <dbReference type="EMBL" id="KAJ7389811.1"/>
    </source>
</evidence>
<feature type="compositionally biased region" description="Basic and acidic residues" evidence="2">
    <location>
        <begin position="335"/>
        <end position="348"/>
    </location>
</feature>
<feature type="compositionally biased region" description="Polar residues" evidence="2">
    <location>
        <begin position="85"/>
        <end position="98"/>
    </location>
</feature>
<evidence type="ECO:0000256" key="1">
    <source>
        <dbReference type="SAM" id="Coils"/>
    </source>
</evidence>
<dbReference type="PANTHER" id="PTHR21656">
    <property type="entry name" value="MALE-SPECIFIC LETHAL-1 PROTEIN"/>
    <property type="match status" value="1"/>
</dbReference>
<name>A0A9W9ZXS2_9CNID</name>
<dbReference type="InterPro" id="IPR026711">
    <property type="entry name" value="Msl-1"/>
</dbReference>
<evidence type="ECO:0000313" key="5">
    <source>
        <dbReference type="Proteomes" id="UP001163046"/>
    </source>
</evidence>
<feature type="coiled-coil region" evidence="1">
    <location>
        <begin position="132"/>
        <end position="173"/>
    </location>
</feature>
<dbReference type="Pfam" id="PF15275">
    <property type="entry name" value="PEHE"/>
    <property type="match status" value="1"/>
</dbReference>
<dbReference type="Proteomes" id="UP001163046">
    <property type="component" value="Unassembled WGS sequence"/>
</dbReference>
<dbReference type="InterPro" id="IPR031840">
    <property type="entry name" value="MSL1_dimer"/>
</dbReference>
<dbReference type="Pfam" id="PF16801">
    <property type="entry name" value="MSL1_dimer"/>
    <property type="match status" value="1"/>
</dbReference>
<dbReference type="Gene3D" id="1.20.5.170">
    <property type="match status" value="1"/>
</dbReference>
<dbReference type="Gene3D" id="6.10.250.2000">
    <property type="match status" value="1"/>
</dbReference>
<keyword evidence="5" id="KW-1185">Reference proteome</keyword>
<gene>
    <name evidence="4" type="primary">MSL1</name>
    <name evidence="4" type="ORF">OS493_028780</name>
</gene>
<dbReference type="GO" id="GO:0003682">
    <property type="term" value="F:chromatin binding"/>
    <property type="evidence" value="ECO:0007669"/>
    <property type="project" value="TreeGrafter"/>
</dbReference>
<dbReference type="OrthoDB" id="6022555at2759"/>
<feature type="region of interest" description="Disordered" evidence="2">
    <location>
        <begin position="39"/>
        <end position="98"/>
    </location>
</feature>
<evidence type="ECO:0000259" key="3">
    <source>
        <dbReference type="PROSITE" id="PS52052"/>
    </source>
</evidence>